<dbReference type="GeneID" id="28802328"/>
<dbReference type="PANTHER" id="PTHR14136">
    <property type="entry name" value="BTB_POZ DOMAIN-CONTAINING PROTEIN KCTD9"/>
    <property type="match status" value="1"/>
</dbReference>
<dbReference type="RefSeq" id="YP_009275872.1">
    <property type="nucleotide sequence ID" value="NC_030933.1"/>
</dbReference>
<protein>
    <submittedName>
        <fullName evidence="1">Putative pentapeptide repeat protein</fullName>
    </submittedName>
</protein>
<dbReference type="InterPro" id="IPR051082">
    <property type="entry name" value="Pentapeptide-BTB/POZ_domain"/>
</dbReference>
<accession>A0A0U1ZUG3</accession>
<keyword evidence="2" id="KW-1185">Reference proteome</keyword>
<evidence type="ECO:0000313" key="1">
    <source>
        <dbReference type="EMBL" id="AKA61366.1"/>
    </source>
</evidence>
<dbReference type="Proteomes" id="UP000207597">
    <property type="component" value="Segment"/>
</dbReference>
<name>A0A0U1ZUG3_9CAUD</name>
<dbReference type="EMBL" id="KP881332">
    <property type="protein sequence ID" value="AKA61366.1"/>
    <property type="molecule type" value="Genomic_DNA"/>
</dbReference>
<evidence type="ECO:0000313" key="2">
    <source>
        <dbReference type="Proteomes" id="UP000207597"/>
    </source>
</evidence>
<sequence>MKQIKLVAVEAEEPHGIMQVLMRALSNGYNARNKKRLRLEYKQINKRYRRITMKTITKEELHKVLEEHKLWLDSNSEEGAKADLSYTILRNANLVDADLRSANLRGAVLRYADLEDTNLRGAVLKGADLTRANLTRANLSCVDLDDANLEGSVLYGTDLYYADLRKANLTDSRLNEANLEYADLTNTNLTDAKLSQASTQNIKGLKVYSIDNIGTFNGKVTYIPSLDRVYAGCWIGSLEAFLEKGLEMNEGNDSKLEEIRDAYCFFSKRK</sequence>
<dbReference type="Pfam" id="PF00805">
    <property type="entry name" value="Pentapeptide"/>
    <property type="match status" value="2"/>
</dbReference>
<gene>
    <name evidence="1" type="ORF">Stau2_115</name>
</gene>
<proteinExistence type="predicted"/>
<dbReference type="InterPro" id="IPR001646">
    <property type="entry name" value="5peptide_repeat"/>
</dbReference>
<reference evidence="1 2" key="1">
    <citation type="journal article" date="2016" name="Virus Genes">
        <title>Genomic analysis of Staphylococcus phage Stau2 isolated from medical specimen.</title>
        <authorList>
            <person name="Hsieh S.E."/>
            <person name="Tseng Y.H."/>
            <person name="Lo H.H."/>
            <person name="Chen S.T."/>
            <person name="Wu C.N."/>
        </authorList>
    </citation>
    <scope>NUCLEOTIDE SEQUENCE [LARGE SCALE GENOMIC DNA]</scope>
</reference>
<dbReference type="PANTHER" id="PTHR14136:SF17">
    <property type="entry name" value="BTB_POZ DOMAIN-CONTAINING PROTEIN KCTD9"/>
    <property type="match status" value="1"/>
</dbReference>
<dbReference type="Gene3D" id="2.160.20.80">
    <property type="entry name" value="E3 ubiquitin-protein ligase SopA"/>
    <property type="match status" value="1"/>
</dbReference>
<organism evidence="1 2">
    <name type="scientific">Staphylococcus phage Stau2</name>
    <dbReference type="NCBI Taxonomy" id="1200862"/>
    <lineage>
        <taxon>Viruses</taxon>
        <taxon>Duplodnaviria</taxon>
        <taxon>Heunggongvirae</taxon>
        <taxon>Uroviricota</taxon>
        <taxon>Caudoviricetes</taxon>
        <taxon>Herelleviridae</taxon>
        <taxon>Twortvirinae</taxon>
        <taxon>Silviavirus</taxon>
        <taxon>Silviavirus stau2</taxon>
    </lineage>
</organism>
<dbReference type="KEGG" id="vg:28802328"/>
<dbReference type="SUPFAM" id="SSF141571">
    <property type="entry name" value="Pentapeptide repeat-like"/>
    <property type="match status" value="1"/>
</dbReference>